<dbReference type="EMBL" id="CP155618">
    <property type="protein sequence ID" value="XBL12691.1"/>
    <property type="molecule type" value="Genomic_DNA"/>
</dbReference>
<organism evidence="2 3">
    <name type="scientific">Mariniflexile litorale</name>
    <dbReference type="NCBI Taxonomy" id="3045158"/>
    <lineage>
        <taxon>Bacteria</taxon>
        <taxon>Pseudomonadati</taxon>
        <taxon>Bacteroidota</taxon>
        <taxon>Flavobacteriia</taxon>
        <taxon>Flavobacteriales</taxon>
        <taxon>Flavobacteriaceae</taxon>
        <taxon>Mariniflexile</taxon>
    </lineage>
</organism>
<proteinExistence type="predicted"/>
<feature type="transmembrane region" description="Helical" evidence="1">
    <location>
        <begin position="12"/>
        <end position="44"/>
    </location>
</feature>
<keyword evidence="1" id="KW-0812">Transmembrane</keyword>
<name>A0AAU7EAW4_9FLAO</name>
<dbReference type="KEGG" id="mlil:QLS71_010100"/>
<feature type="transmembrane region" description="Helical" evidence="1">
    <location>
        <begin position="86"/>
        <end position="109"/>
    </location>
</feature>
<gene>
    <name evidence="2" type="ORF">QLS71_010100</name>
</gene>
<feature type="transmembrane region" description="Helical" evidence="1">
    <location>
        <begin position="56"/>
        <end position="74"/>
    </location>
</feature>
<evidence type="ECO:0000313" key="2">
    <source>
        <dbReference type="EMBL" id="XBL12691.1"/>
    </source>
</evidence>
<accession>A0AAU7EAW4</accession>
<evidence type="ECO:0000256" key="1">
    <source>
        <dbReference type="SAM" id="Phobius"/>
    </source>
</evidence>
<keyword evidence="1" id="KW-1133">Transmembrane helix</keyword>
<evidence type="ECO:0000313" key="3">
    <source>
        <dbReference type="Proteomes" id="UP001224325"/>
    </source>
</evidence>
<keyword evidence="3" id="KW-1185">Reference proteome</keyword>
<keyword evidence="1" id="KW-0472">Membrane</keyword>
<reference evidence="2" key="1">
    <citation type="submission" date="2024-04" db="EMBL/GenBank/DDBJ databases">
        <title>Mariniflexile litorale, isolated from the shallow sediments of the Sea of Japan.</title>
        <authorList>
            <person name="Romanenko L."/>
            <person name="Isaeva M."/>
        </authorList>
    </citation>
    <scope>NUCLEOTIDE SEQUENCE [LARGE SCALE GENOMIC DNA]</scope>
    <source>
        <strain evidence="2">KMM 9835</strain>
    </source>
</reference>
<dbReference type="RefSeq" id="WP_308993847.1">
    <property type="nucleotide sequence ID" value="NZ_CP155618.1"/>
</dbReference>
<dbReference type="AlphaFoldDB" id="A0AAU7EAW4"/>
<dbReference type="Proteomes" id="UP001224325">
    <property type="component" value="Chromosome"/>
</dbReference>
<protein>
    <submittedName>
        <fullName evidence="2">Uncharacterized protein</fullName>
    </submittedName>
</protein>
<sequence length="117" mass="13520">MKHLYLTNKWLLIINAVLFIIPYFGLLFLIILGIIQLIMCVVVIGKFNMLNKSGKTQLIVYSIITSSILILTMLSYNDDLYFNDTLFIFVIITSILLALLHLNITYLLYKNSQDEIN</sequence>